<reference evidence="2" key="1">
    <citation type="journal article" date="2015" name="Nature">
        <title>Complex archaea that bridge the gap between prokaryotes and eukaryotes.</title>
        <authorList>
            <person name="Spang A."/>
            <person name="Saw J.H."/>
            <person name="Jorgensen S.L."/>
            <person name="Zaremba-Niedzwiedzka K."/>
            <person name="Martijn J."/>
            <person name="Lind A.E."/>
            <person name="van Eijk R."/>
            <person name="Schleper C."/>
            <person name="Guy L."/>
            <person name="Ettema T.J."/>
        </authorList>
    </citation>
    <scope>NUCLEOTIDE SEQUENCE</scope>
</reference>
<accession>A0A0F9FAE5</accession>
<feature type="region of interest" description="Disordered" evidence="1">
    <location>
        <begin position="102"/>
        <end position="145"/>
    </location>
</feature>
<protein>
    <submittedName>
        <fullName evidence="2">Uncharacterized protein</fullName>
    </submittedName>
</protein>
<proteinExistence type="predicted"/>
<dbReference type="AlphaFoldDB" id="A0A0F9FAE5"/>
<feature type="compositionally biased region" description="Low complexity" evidence="1">
    <location>
        <begin position="126"/>
        <end position="135"/>
    </location>
</feature>
<dbReference type="EMBL" id="LAZR01031262">
    <property type="protein sequence ID" value="KKL54260.1"/>
    <property type="molecule type" value="Genomic_DNA"/>
</dbReference>
<gene>
    <name evidence="2" type="ORF">LCGC14_2267200</name>
</gene>
<evidence type="ECO:0000256" key="1">
    <source>
        <dbReference type="SAM" id="MobiDB-lite"/>
    </source>
</evidence>
<evidence type="ECO:0000313" key="2">
    <source>
        <dbReference type="EMBL" id="KKL54260.1"/>
    </source>
</evidence>
<sequence>MKPHGTDVGQASVESFLRSYQSSITGNAGATDVSAFLLQRFSSASASLSVDRRYLHPWQSLLIATPGRALRSSDNGTIPPPRCFRGHNAALIRRRPNVWRREDDPACREDGPLRPPPCTLARGSDPAPRGGAWPRRPTKPFRTSPSGRLRVEAALVGYAVDRVAVSHPVGMVTAVCVLLPVLRLGPMIPDGRLVVRIRTQVVKQEPMTLVP</sequence>
<name>A0A0F9FAE5_9ZZZZ</name>
<feature type="compositionally biased region" description="Basic and acidic residues" evidence="1">
    <location>
        <begin position="102"/>
        <end position="112"/>
    </location>
</feature>
<comment type="caution">
    <text evidence="2">The sequence shown here is derived from an EMBL/GenBank/DDBJ whole genome shotgun (WGS) entry which is preliminary data.</text>
</comment>
<organism evidence="2">
    <name type="scientific">marine sediment metagenome</name>
    <dbReference type="NCBI Taxonomy" id="412755"/>
    <lineage>
        <taxon>unclassified sequences</taxon>
        <taxon>metagenomes</taxon>
        <taxon>ecological metagenomes</taxon>
    </lineage>
</organism>